<evidence type="ECO:0000256" key="3">
    <source>
        <dbReference type="SAM" id="MobiDB-lite"/>
    </source>
</evidence>
<sequence>MNISREEMLCCRSGRSSRTRRLLGDSRLCWPFSPGPLQATAADLKSRPVLAATAAGAAAGAAASRGRRETRGHGGAARRASAQAMQDEALELERELAEWGEDEDLEEDELGELQGGEEEAESSQLLGSGSKETDESDWQHWVPKLSKEAVWQVLESRYRDKRKWKEVMLALRRGDVLTTKEEYEDVLSSICRKQYGWRDAEVILSCMWHNGFMPDHRHYAIVMSAFSKTRRFEKTTRLFEEMCEHFLPLSPQCYTLGIEAYCKRQEVDGALQLLKDMQADGYEPTMEIYASIMYELGKAGSWIKSLELFEDMLESEMIPTRQIFNLLVLAYGLQLNLWSMHVQYTVDDNFCRVSKRLFNGYR</sequence>
<evidence type="ECO:0008006" key="6">
    <source>
        <dbReference type="Google" id="ProtNLM"/>
    </source>
</evidence>
<dbReference type="PANTHER" id="PTHR47447">
    <property type="entry name" value="OS03G0856100 PROTEIN"/>
    <property type="match status" value="1"/>
</dbReference>
<dbReference type="NCBIfam" id="TIGR00756">
    <property type="entry name" value="PPR"/>
    <property type="match status" value="3"/>
</dbReference>
<dbReference type="PROSITE" id="PS51375">
    <property type="entry name" value="PPR"/>
    <property type="match status" value="3"/>
</dbReference>
<dbReference type="Pfam" id="PF01535">
    <property type="entry name" value="PPR"/>
    <property type="match status" value="3"/>
</dbReference>
<feature type="compositionally biased region" description="Acidic residues" evidence="3">
    <location>
        <begin position="101"/>
        <end position="121"/>
    </location>
</feature>
<dbReference type="Proteomes" id="UP000604046">
    <property type="component" value="Unassembled WGS sequence"/>
</dbReference>
<dbReference type="PANTHER" id="PTHR47447:SF17">
    <property type="entry name" value="OS12G0638900 PROTEIN"/>
    <property type="match status" value="1"/>
</dbReference>
<evidence type="ECO:0000256" key="1">
    <source>
        <dbReference type="ARBA" id="ARBA00022737"/>
    </source>
</evidence>
<keyword evidence="1" id="KW-0677">Repeat</keyword>
<evidence type="ECO:0000256" key="2">
    <source>
        <dbReference type="PROSITE-ProRule" id="PRU00708"/>
    </source>
</evidence>
<feature type="repeat" description="PPR" evidence="2">
    <location>
        <begin position="250"/>
        <end position="284"/>
    </location>
</feature>
<feature type="region of interest" description="Disordered" evidence="3">
    <location>
        <begin position="101"/>
        <end position="138"/>
    </location>
</feature>
<name>A0A812KJX7_9DINO</name>
<keyword evidence="5" id="KW-1185">Reference proteome</keyword>
<protein>
    <recommendedName>
        <fullName evidence="6">Pentacotripeptide-repeat region of PRORP domain-containing protein</fullName>
    </recommendedName>
</protein>
<organism evidence="4 5">
    <name type="scientific">Symbiodinium natans</name>
    <dbReference type="NCBI Taxonomy" id="878477"/>
    <lineage>
        <taxon>Eukaryota</taxon>
        <taxon>Sar</taxon>
        <taxon>Alveolata</taxon>
        <taxon>Dinophyceae</taxon>
        <taxon>Suessiales</taxon>
        <taxon>Symbiodiniaceae</taxon>
        <taxon>Symbiodinium</taxon>
    </lineage>
</organism>
<feature type="region of interest" description="Disordered" evidence="3">
    <location>
        <begin position="58"/>
        <end position="87"/>
    </location>
</feature>
<reference evidence="4" key="1">
    <citation type="submission" date="2021-02" db="EMBL/GenBank/DDBJ databases">
        <authorList>
            <person name="Dougan E. K."/>
            <person name="Rhodes N."/>
            <person name="Thang M."/>
            <person name="Chan C."/>
        </authorList>
    </citation>
    <scope>NUCLEOTIDE SEQUENCE</scope>
</reference>
<evidence type="ECO:0000313" key="5">
    <source>
        <dbReference type="Proteomes" id="UP000604046"/>
    </source>
</evidence>
<dbReference type="AlphaFoldDB" id="A0A812KJX7"/>
<dbReference type="EMBL" id="CAJNDS010000747">
    <property type="protein sequence ID" value="CAE7231686.1"/>
    <property type="molecule type" value="Genomic_DNA"/>
</dbReference>
<feature type="repeat" description="PPR" evidence="2">
    <location>
        <begin position="215"/>
        <end position="249"/>
    </location>
</feature>
<dbReference type="OrthoDB" id="431495at2759"/>
<dbReference type="InterPro" id="IPR011990">
    <property type="entry name" value="TPR-like_helical_dom_sf"/>
</dbReference>
<proteinExistence type="predicted"/>
<evidence type="ECO:0000313" key="4">
    <source>
        <dbReference type="EMBL" id="CAE7231686.1"/>
    </source>
</evidence>
<gene>
    <name evidence="4" type="ORF">SNAT2548_LOCUS9516</name>
</gene>
<comment type="caution">
    <text evidence="4">The sequence shown here is derived from an EMBL/GenBank/DDBJ whole genome shotgun (WGS) entry which is preliminary data.</text>
</comment>
<accession>A0A812KJX7</accession>
<dbReference type="InterPro" id="IPR002885">
    <property type="entry name" value="PPR_rpt"/>
</dbReference>
<feature type="repeat" description="PPR" evidence="2">
    <location>
        <begin position="285"/>
        <end position="319"/>
    </location>
</feature>
<feature type="non-terminal residue" evidence="4">
    <location>
        <position position="362"/>
    </location>
</feature>
<dbReference type="Gene3D" id="1.25.40.10">
    <property type="entry name" value="Tetratricopeptide repeat domain"/>
    <property type="match status" value="1"/>
</dbReference>